<dbReference type="InterPro" id="IPR044136">
    <property type="entry name" value="Lys-tRNA-ligase_II_N"/>
</dbReference>
<keyword evidence="3 9" id="KW-0479">Metal-binding</keyword>
<feature type="binding site" evidence="9">
    <location>
        <position position="407"/>
    </location>
    <ligand>
        <name>Mg(2+)</name>
        <dbReference type="ChEBI" id="CHEBI:18420"/>
        <label>1</label>
    </ligand>
</feature>
<dbReference type="eggNOG" id="COG1190">
    <property type="taxonomic scope" value="Bacteria"/>
</dbReference>
<dbReference type="PANTHER" id="PTHR42918">
    <property type="entry name" value="LYSYL-TRNA SYNTHETASE"/>
    <property type="match status" value="1"/>
</dbReference>
<keyword evidence="6 9" id="KW-0648">Protein biosynthesis</keyword>
<dbReference type="EC" id="6.1.1.6" evidence="9"/>
<keyword evidence="14" id="KW-1185">Reference proteome</keyword>
<name>W8GMA3_9MOLU</name>
<evidence type="ECO:0000256" key="1">
    <source>
        <dbReference type="ARBA" id="ARBA00011738"/>
    </source>
</evidence>
<dbReference type="KEGG" id="hcr:X271_00018"/>
<evidence type="ECO:0000256" key="10">
    <source>
        <dbReference type="RuleBase" id="RU000336"/>
    </source>
</evidence>
<dbReference type="AlphaFoldDB" id="W8GMA3"/>
<evidence type="ECO:0000256" key="9">
    <source>
        <dbReference type="HAMAP-Rule" id="MF_00252"/>
    </source>
</evidence>
<evidence type="ECO:0000256" key="5">
    <source>
        <dbReference type="ARBA" id="ARBA00022840"/>
    </source>
</evidence>
<feature type="coiled-coil region" evidence="11">
    <location>
        <begin position="31"/>
        <end position="58"/>
    </location>
</feature>
<evidence type="ECO:0000256" key="4">
    <source>
        <dbReference type="ARBA" id="ARBA00022741"/>
    </source>
</evidence>
<evidence type="ECO:0000256" key="11">
    <source>
        <dbReference type="SAM" id="Coils"/>
    </source>
</evidence>
<dbReference type="EMBL" id="CP006932">
    <property type="protein sequence ID" value="AHK22141.1"/>
    <property type="molecule type" value="Genomic_DNA"/>
</dbReference>
<dbReference type="STRING" id="1427984.X271_00018"/>
<gene>
    <name evidence="9 13" type="primary">lysS</name>
    <name evidence="13" type="ORF">X271_00018</name>
</gene>
<dbReference type="RefSeq" id="WP_025208438.1">
    <property type="nucleotide sequence ID" value="NZ_CP006932.1"/>
</dbReference>
<comment type="subcellular location">
    <subcellularLocation>
        <location evidence="9">Cytoplasm</location>
    </subcellularLocation>
</comment>
<feature type="binding site" evidence="9">
    <location>
        <position position="414"/>
    </location>
    <ligand>
        <name>Mg(2+)</name>
        <dbReference type="ChEBI" id="CHEBI:18420"/>
        <label>2</label>
    </ligand>
</feature>
<dbReference type="SUPFAM" id="SSF55681">
    <property type="entry name" value="Class II aaRS and biotin synthetases"/>
    <property type="match status" value="1"/>
</dbReference>
<comment type="subunit">
    <text evidence="1 9">Homodimer.</text>
</comment>
<evidence type="ECO:0000256" key="3">
    <source>
        <dbReference type="ARBA" id="ARBA00022723"/>
    </source>
</evidence>
<evidence type="ECO:0000256" key="6">
    <source>
        <dbReference type="ARBA" id="ARBA00022917"/>
    </source>
</evidence>
<accession>W8GMA3</accession>
<evidence type="ECO:0000313" key="14">
    <source>
        <dbReference type="Proteomes" id="UP000019450"/>
    </source>
</evidence>
<evidence type="ECO:0000256" key="7">
    <source>
        <dbReference type="ARBA" id="ARBA00023146"/>
    </source>
</evidence>
<dbReference type="Pfam" id="PF00152">
    <property type="entry name" value="tRNA-synt_2"/>
    <property type="match status" value="1"/>
</dbReference>
<dbReference type="InterPro" id="IPR045864">
    <property type="entry name" value="aa-tRNA-synth_II/BPL/LPL"/>
</dbReference>
<dbReference type="OrthoDB" id="9801152at2"/>
<dbReference type="InterPro" id="IPR018149">
    <property type="entry name" value="Lys-tRNA-synth_II_C"/>
</dbReference>
<dbReference type="SUPFAM" id="SSF50249">
    <property type="entry name" value="Nucleic acid-binding proteins"/>
    <property type="match status" value="1"/>
</dbReference>
<dbReference type="PANTHER" id="PTHR42918:SF15">
    <property type="entry name" value="LYSINE--TRNA LIGASE, CHLOROPLASTIC_MITOCHONDRIAL"/>
    <property type="match status" value="1"/>
</dbReference>
<dbReference type="GO" id="GO:0006430">
    <property type="term" value="P:lysyl-tRNA aminoacylation"/>
    <property type="evidence" value="ECO:0007669"/>
    <property type="project" value="UniProtKB-UniRule"/>
</dbReference>
<evidence type="ECO:0000259" key="12">
    <source>
        <dbReference type="PROSITE" id="PS50862"/>
    </source>
</evidence>
<dbReference type="Gene3D" id="3.30.930.10">
    <property type="entry name" value="Bira Bifunctional Protein, Domain 2"/>
    <property type="match status" value="1"/>
</dbReference>
<dbReference type="GO" id="GO:0000287">
    <property type="term" value="F:magnesium ion binding"/>
    <property type="evidence" value="ECO:0007669"/>
    <property type="project" value="UniProtKB-UniRule"/>
</dbReference>
<feature type="domain" description="Aminoacyl-transfer RNA synthetases class-II family profile" evidence="12">
    <location>
        <begin position="176"/>
        <end position="491"/>
    </location>
</feature>
<dbReference type="GO" id="GO:0005524">
    <property type="term" value="F:ATP binding"/>
    <property type="evidence" value="ECO:0007669"/>
    <property type="project" value="UniProtKB-UniRule"/>
</dbReference>
<dbReference type="InterPro" id="IPR006195">
    <property type="entry name" value="aa-tRNA-synth_II"/>
</dbReference>
<dbReference type="InterPro" id="IPR004364">
    <property type="entry name" value="Aa-tRNA-synt_II"/>
</dbReference>
<reference evidence="13 14" key="1">
    <citation type="journal article" date="2014" name="Genome Biol. Evol.">
        <title>Phylogenomics of "Candidatus Hepatoplasma crinochetorum," a Lineage of Mollicutes Associated with Noninsect Arthropods.</title>
        <authorList>
            <person name="Leclercq S."/>
            <person name="Dittmer J."/>
            <person name="Bouchon D."/>
            <person name="Cordaux R."/>
        </authorList>
    </citation>
    <scope>NUCLEOTIDE SEQUENCE [LARGE SCALE GENOMIC DNA]</scope>
    <source>
        <strain evidence="13 14">Av</strain>
    </source>
</reference>
<dbReference type="HAMAP" id="MF_00252">
    <property type="entry name" value="Lys_tRNA_synth_class2"/>
    <property type="match status" value="1"/>
</dbReference>
<dbReference type="GO" id="GO:0000049">
    <property type="term" value="F:tRNA binding"/>
    <property type="evidence" value="ECO:0007669"/>
    <property type="project" value="TreeGrafter"/>
</dbReference>
<dbReference type="InterPro" id="IPR002313">
    <property type="entry name" value="Lys-tRNA-ligase_II"/>
</dbReference>
<keyword evidence="5 9" id="KW-0067">ATP-binding</keyword>
<dbReference type="InterPro" id="IPR004365">
    <property type="entry name" value="NA-bd_OB_tRNA"/>
</dbReference>
<evidence type="ECO:0000256" key="2">
    <source>
        <dbReference type="ARBA" id="ARBA00022598"/>
    </source>
</evidence>
<comment type="catalytic activity">
    <reaction evidence="8 9 10">
        <text>tRNA(Lys) + L-lysine + ATP = L-lysyl-tRNA(Lys) + AMP + diphosphate</text>
        <dbReference type="Rhea" id="RHEA:20792"/>
        <dbReference type="Rhea" id="RHEA-COMP:9696"/>
        <dbReference type="Rhea" id="RHEA-COMP:9697"/>
        <dbReference type="ChEBI" id="CHEBI:30616"/>
        <dbReference type="ChEBI" id="CHEBI:32551"/>
        <dbReference type="ChEBI" id="CHEBI:33019"/>
        <dbReference type="ChEBI" id="CHEBI:78442"/>
        <dbReference type="ChEBI" id="CHEBI:78529"/>
        <dbReference type="ChEBI" id="CHEBI:456215"/>
        <dbReference type="EC" id="6.1.1.6"/>
    </reaction>
</comment>
<protein>
    <recommendedName>
        <fullName evidence="9">Lysine--tRNA ligase</fullName>
        <ecNumber evidence="9">6.1.1.6</ecNumber>
    </recommendedName>
    <alternativeName>
        <fullName evidence="9">Lysyl-tRNA synthetase</fullName>
        <shortName evidence="9">LysRS</shortName>
    </alternativeName>
</protein>
<dbReference type="NCBIfam" id="TIGR00499">
    <property type="entry name" value="lysS_bact"/>
    <property type="match status" value="1"/>
</dbReference>
<dbReference type="CDD" id="cd00775">
    <property type="entry name" value="LysRS_core"/>
    <property type="match status" value="1"/>
</dbReference>
<evidence type="ECO:0000256" key="8">
    <source>
        <dbReference type="ARBA" id="ARBA00048573"/>
    </source>
</evidence>
<dbReference type="Pfam" id="PF01336">
    <property type="entry name" value="tRNA_anti-codon"/>
    <property type="match status" value="1"/>
</dbReference>
<dbReference type="CDD" id="cd04322">
    <property type="entry name" value="LysRS_N"/>
    <property type="match status" value="1"/>
</dbReference>
<keyword evidence="9 10" id="KW-0460">Magnesium</keyword>
<dbReference type="GO" id="GO:0004824">
    <property type="term" value="F:lysine-tRNA ligase activity"/>
    <property type="evidence" value="ECO:0007669"/>
    <property type="project" value="UniProtKB-UniRule"/>
</dbReference>
<organism evidence="13 14">
    <name type="scientific">Candidatus Hepatoplasma crinochetorum Av</name>
    <dbReference type="NCBI Taxonomy" id="1427984"/>
    <lineage>
        <taxon>Bacteria</taxon>
        <taxon>Bacillati</taxon>
        <taxon>Mycoplasmatota</taxon>
        <taxon>Mollicutes</taxon>
        <taxon>Candidatus Hepatoplasmataceae</taxon>
        <taxon>Candidatus Hepatoplasma</taxon>
    </lineage>
</organism>
<dbReference type="InterPro" id="IPR012340">
    <property type="entry name" value="NA-bd_OB-fold"/>
</dbReference>
<evidence type="ECO:0000313" key="13">
    <source>
        <dbReference type="EMBL" id="AHK22141.1"/>
    </source>
</evidence>
<dbReference type="PROSITE" id="PS50862">
    <property type="entry name" value="AA_TRNA_LIGASE_II"/>
    <property type="match status" value="1"/>
</dbReference>
<keyword evidence="2 9" id="KW-0436">Ligase</keyword>
<dbReference type="Proteomes" id="UP000019450">
    <property type="component" value="Chromosome"/>
</dbReference>
<dbReference type="PRINTS" id="PR00982">
    <property type="entry name" value="TRNASYNTHLYS"/>
</dbReference>
<comment type="similarity">
    <text evidence="9">Belongs to the class-II aminoacyl-tRNA synthetase family.</text>
</comment>
<keyword evidence="11" id="KW-0175">Coiled coil</keyword>
<keyword evidence="9" id="KW-0963">Cytoplasm</keyword>
<dbReference type="NCBIfam" id="NF001756">
    <property type="entry name" value="PRK00484.1"/>
    <property type="match status" value="1"/>
</dbReference>
<dbReference type="PATRIC" id="fig|1427984.3.peg.18"/>
<keyword evidence="4 9" id="KW-0547">Nucleotide-binding</keyword>
<sequence length="497" mass="58383">MKDRKFQEQEIIRRDKQKKLIKLGIYPPRKLYRQNFNLNDLKNKYQSLEKEKISELNIKNLKLTGRIIMIRDQGKAIFILINQQSGKMQAYLRKDKLSEIDFEAAKLIDIGDIVFVDGDLFKTNTNELTIRANKFVILTKGLKPLPEKYHGLKNVEDRYRKRYLDLIANDEVKDIFIVRSKIISEIRKVLNQKNYLEVETPILQSLVTGAAAKPFKTFHNSLKQEFNLRIATELPLKRLLVGGYNKVYEIGRVFRNEGISIKHNPEFTSLELYEAYSNLERMIDITEDIIFALNNKLNQGKDLIYQKYKLSFKKPFRRIEMIDLIKEVTKVDFKKIIDFKDAKKFAKIHNVELKSHHNSIGHIINEFFEQKCEKSLIQPTFVLNYPVEVSPLAKRIENNPNFTYRFELFIHAREYANAFSELNDPDDQYQRFLEQIEQKNAGNDEANEMDLDYVEALEYGMPPAGGMGLGIDRIIMLFTNQKSIRDVILFPHQKNKN</sequence>
<comment type="cofactor">
    <cofactor evidence="9 10">
        <name>Mg(2+)</name>
        <dbReference type="ChEBI" id="CHEBI:18420"/>
    </cofactor>
    <text evidence="9 10">Binds 3 Mg(2+) ions per subunit.</text>
</comment>
<dbReference type="GO" id="GO:0005829">
    <property type="term" value="C:cytosol"/>
    <property type="evidence" value="ECO:0007669"/>
    <property type="project" value="TreeGrafter"/>
</dbReference>
<dbReference type="Gene3D" id="2.40.50.140">
    <property type="entry name" value="Nucleic acid-binding proteins"/>
    <property type="match status" value="1"/>
</dbReference>
<keyword evidence="7 9" id="KW-0030">Aminoacyl-tRNA synthetase</keyword>
<proteinExistence type="inferred from homology"/>
<feature type="binding site" evidence="9">
    <location>
        <position position="414"/>
    </location>
    <ligand>
        <name>Mg(2+)</name>
        <dbReference type="ChEBI" id="CHEBI:18420"/>
        <label>1</label>
    </ligand>
</feature>
<dbReference type="HOGENOM" id="CLU_008255_6_0_14"/>